<name>A0A835QBC1_VANPL</name>
<comment type="caution">
    <text evidence="2">The sequence shown here is derived from an EMBL/GenBank/DDBJ whole genome shotgun (WGS) entry which is preliminary data.</text>
</comment>
<evidence type="ECO:0000256" key="1">
    <source>
        <dbReference type="SAM" id="MobiDB-lite"/>
    </source>
</evidence>
<feature type="compositionally biased region" description="Basic residues" evidence="1">
    <location>
        <begin position="423"/>
        <end position="435"/>
    </location>
</feature>
<sequence>MGAQPPATQPSLPFAFCNLHPGEQVVGFCASCLRERLAALEPAGSADPPRKSTSSVFKSMFFRSSSTIAAGGPSPSSNNFLSSSSVGPELRRCKSFSASRDVAVPVAVEPKRKSCDVRVRNTLWSLFHQDDTVGVGTGNRIVECPNLVFSHSFEVTEDEVREDREEIMAAPKEEMDEEKDRPSTEMRPMKYHIDLESQAKKPQARDLKEIAGSFMLAASVFSQKLRNWRRKQKLKKKPPSAMPSNKNGMTTRRLGDAQSEIALDAFGRRSCDIDPRFSLDAGRFSFDDPRCSWDAPRASWDGYLIGSGRSLLPRLPPMLAVVEDAPAASAVKRCDSEIPVEENSLIPGGPSQTRDYYDGNRRSLDHPSDSSMSQSFENSDPTRPTIGEPLVYHNESKQERNSKELSSNSPKHGFSGSLNSSFRGRRPKAPPLKKSRGWSKAWSILGFIHRRGGGRGRTNGVERSLSETWPVLPVNGYNERLCRSHSSISSRSWVPRNTGFGSMKGDGLEINGCRKKKEAYLERNRSARYSPSHFESGLLRFYLPPLNGARRRGAWGRSKYSSPHSFKESILSLY</sequence>
<organism evidence="2 3">
    <name type="scientific">Vanilla planifolia</name>
    <name type="common">Vanilla</name>
    <dbReference type="NCBI Taxonomy" id="51239"/>
    <lineage>
        <taxon>Eukaryota</taxon>
        <taxon>Viridiplantae</taxon>
        <taxon>Streptophyta</taxon>
        <taxon>Embryophyta</taxon>
        <taxon>Tracheophyta</taxon>
        <taxon>Spermatophyta</taxon>
        <taxon>Magnoliopsida</taxon>
        <taxon>Liliopsida</taxon>
        <taxon>Asparagales</taxon>
        <taxon>Orchidaceae</taxon>
        <taxon>Vanilloideae</taxon>
        <taxon>Vanilleae</taxon>
        <taxon>Vanilla</taxon>
    </lineage>
</organism>
<dbReference type="Pfam" id="PF05340">
    <property type="entry name" value="DUF740"/>
    <property type="match status" value="2"/>
</dbReference>
<feature type="region of interest" description="Disordered" evidence="1">
    <location>
        <begin position="229"/>
        <end position="251"/>
    </location>
</feature>
<feature type="compositionally biased region" description="Basic and acidic residues" evidence="1">
    <location>
        <begin position="355"/>
        <end position="368"/>
    </location>
</feature>
<evidence type="ECO:0000313" key="2">
    <source>
        <dbReference type="EMBL" id="KAG0468238.1"/>
    </source>
</evidence>
<dbReference type="PANTHER" id="PTHR31659:SF9">
    <property type="entry name" value="PROTEIN: UPF0503-LIKE PROTEIN, PUTATIVE (DUF740)-RELATED"/>
    <property type="match status" value="1"/>
</dbReference>
<dbReference type="PANTHER" id="PTHR31659">
    <property type="entry name" value="PROTEIN: UPF0503-LIKE PROTEIN, PUTATIVE (DUF740)-RELATED"/>
    <property type="match status" value="1"/>
</dbReference>
<gene>
    <name evidence="2" type="ORF">HPP92_017566</name>
</gene>
<dbReference type="InterPro" id="IPR008004">
    <property type="entry name" value="OCTOPUS-like"/>
</dbReference>
<dbReference type="EMBL" id="JADCNM010000009">
    <property type="protein sequence ID" value="KAG0468238.1"/>
    <property type="molecule type" value="Genomic_DNA"/>
</dbReference>
<accession>A0A835QBC1</accession>
<feature type="compositionally biased region" description="Polar residues" evidence="1">
    <location>
        <begin position="369"/>
        <end position="382"/>
    </location>
</feature>
<feature type="compositionally biased region" description="Basic residues" evidence="1">
    <location>
        <begin position="229"/>
        <end position="238"/>
    </location>
</feature>
<reference evidence="2 3" key="1">
    <citation type="journal article" date="2020" name="Nat. Food">
        <title>A phased Vanilla planifolia genome enables genetic improvement of flavour and production.</title>
        <authorList>
            <person name="Hasing T."/>
            <person name="Tang H."/>
            <person name="Brym M."/>
            <person name="Khazi F."/>
            <person name="Huang T."/>
            <person name="Chambers A.H."/>
        </authorList>
    </citation>
    <scope>NUCLEOTIDE SEQUENCE [LARGE SCALE GENOMIC DNA]</scope>
    <source>
        <tissue evidence="2">Leaf</tissue>
    </source>
</reference>
<protein>
    <submittedName>
        <fullName evidence="2">Uncharacterized protein</fullName>
    </submittedName>
</protein>
<evidence type="ECO:0000313" key="3">
    <source>
        <dbReference type="Proteomes" id="UP000639772"/>
    </source>
</evidence>
<dbReference type="OrthoDB" id="758624at2759"/>
<feature type="region of interest" description="Disordered" evidence="1">
    <location>
        <begin position="339"/>
        <end position="435"/>
    </location>
</feature>
<feature type="compositionally biased region" description="Polar residues" evidence="1">
    <location>
        <begin position="404"/>
        <end position="422"/>
    </location>
</feature>
<dbReference type="AlphaFoldDB" id="A0A835QBC1"/>
<proteinExistence type="predicted"/>
<dbReference type="Proteomes" id="UP000639772">
    <property type="component" value="Chromosome 9"/>
</dbReference>
<feature type="compositionally biased region" description="Basic and acidic residues" evidence="1">
    <location>
        <begin position="394"/>
        <end position="403"/>
    </location>
</feature>